<evidence type="ECO:0000313" key="1">
    <source>
        <dbReference type="EMBL" id="MBU9724105.1"/>
    </source>
</evidence>
<name>A0ABS6K0D4_9BACI</name>
<keyword evidence="2" id="KW-1185">Reference proteome</keyword>
<proteinExistence type="predicted"/>
<gene>
    <name evidence="1" type="ORF">KS407_22025</name>
</gene>
<evidence type="ECO:0000313" key="2">
    <source>
        <dbReference type="Proteomes" id="UP000790580"/>
    </source>
</evidence>
<dbReference type="InterPro" id="IPR010985">
    <property type="entry name" value="Ribbon_hlx_hlx"/>
</dbReference>
<protein>
    <submittedName>
        <fullName evidence="1">Uncharacterized protein</fullName>
    </submittedName>
</protein>
<comment type="caution">
    <text evidence="1">The sequence shown here is derived from an EMBL/GenBank/DDBJ whole genome shotgun (WGS) entry which is preliminary data.</text>
</comment>
<dbReference type="InterPro" id="IPR013321">
    <property type="entry name" value="Arc_rbn_hlx_hlx"/>
</dbReference>
<dbReference type="EMBL" id="JAHQCR010000088">
    <property type="protein sequence ID" value="MBU9724105.1"/>
    <property type="molecule type" value="Genomic_DNA"/>
</dbReference>
<dbReference type="RefSeq" id="WP_140354946.1">
    <property type="nucleotide sequence ID" value="NZ_JAHQCR010000088.1"/>
</dbReference>
<organism evidence="1 2">
    <name type="scientific">Evansella alkalicola</name>
    <dbReference type="NCBI Taxonomy" id="745819"/>
    <lineage>
        <taxon>Bacteria</taxon>
        <taxon>Bacillati</taxon>
        <taxon>Bacillota</taxon>
        <taxon>Bacilli</taxon>
        <taxon>Bacillales</taxon>
        <taxon>Bacillaceae</taxon>
        <taxon>Evansella</taxon>
    </lineage>
</organism>
<dbReference type="SUPFAM" id="SSF47598">
    <property type="entry name" value="Ribbon-helix-helix"/>
    <property type="match status" value="1"/>
</dbReference>
<dbReference type="Gene3D" id="1.10.1220.10">
    <property type="entry name" value="Met repressor-like"/>
    <property type="match status" value="1"/>
</dbReference>
<reference evidence="1 2" key="1">
    <citation type="submission" date="2021-06" db="EMBL/GenBank/DDBJ databases">
        <title>Bacillus sp. RD4P76, an endophyte from a halophyte.</title>
        <authorList>
            <person name="Sun J.-Q."/>
        </authorList>
    </citation>
    <scope>NUCLEOTIDE SEQUENCE [LARGE SCALE GENOMIC DNA]</scope>
    <source>
        <strain evidence="1 2">JCM 17098</strain>
    </source>
</reference>
<accession>A0ABS6K0D4</accession>
<dbReference type="Proteomes" id="UP000790580">
    <property type="component" value="Unassembled WGS sequence"/>
</dbReference>
<sequence length="58" mass="6946">MVRKAVTTSIDEELQKKFKQKCSEQGLKQNDVLEALIRTYLEEEFEVEKEVIFRLKKK</sequence>
<dbReference type="InterPro" id="IPR015354">
    <property type="entry name" value="DNA_partition_ParG"/>
</dbReference>
<dbReference type="Pfam" id="PF09274">
    <property type="entry name" value="ParG"/>
    <property type="match status" value="1"/>
</dbReference>